<dbReference type="EC" id="2.1.1.64" evidence="1"/>
<dbReference type="GO" id="GO:0102208">
    <property type="term" value="F:2-polyprenyl-6-hydroxyphenol methylase activity"/>
    <property type="evidence" value="ECO:0007669"/>
    <property type="project" value="UniProtKB-EC"/>
</dbReference>
<dbReference type="EMBL" id="JBHLTG010000004">
    <property type="protein sequence ID" value="MFC0679526.1"/>
    <property type="molecule type" value="Genomic_DNA"/>
</dbReference>
<dbReference type="PANTHER" id="PTHR43464:SF92">
    <property type="entry name" value="SLR1071 PROTEIN"/>
    <property type="match status" value="1"/>
</dbReference>
<dbReference type="GO" id="GO:0032259">
    <property type="term" value="P:methylation"/>
    <property type="evidence" value="ECO:0007669"/>
    <property type="project" value="UniProtKB-KW"/>
</dbReference>
<dbReference type="Pfam" id="PF13489">
    <property type="entry name" value="Methyltransf_23"/>
    <property type="match status" value="1"/>
</dbReference>
<keyword evidence="2" id="KW-1185">Reference proteome</keyword>
<dbReference type="EC" id="2.1.1.222" evidence="1"/>
<dbReference type="GO" id="GO:0061542">
    <property type="term" value="F:3-demethylubiquinol 3-O-methyltransferase activity"/>
    <property type="evidence" value="ECO:0007669"/>
    <property type="project" value="UniProtKB-EC"/>
</dbReference>
<reference evidence="1 2" key="1">
    <citation type="submission" date="2024-09" db="EMBL/GenBank/DDBJ databases">
        <authorList>
            <person name="Sun Q."/>
            <person name="Mori K."/>
        </authorList>
    </citation>
    <scope>NUCLEOTIDE SEQUENCE [LARGE SCALE GENOMIC DNA]</scope>
    <source>
        <strain evidence="1 2">KCTC 23076</strain>
    </source>
</reference>
<dbReference type="InterPro" id="IPR029063">
    <property type="entry name" value="SAM-dependent_MTases_sf"/>
</dbReference>
<protein>
    <submittedName>
        <fullName evidence="1">Class I SAM-dependent methyltransferase</fullName>
        <ecNumber evidence="1">2.1.1.222</ecNumber>
        <ecNumber evidence="1">2.1.1.64</ecNumber>
    </submittedName>
</protein>
<evidence type="ECO:0000313" key="1">
    <source>
        <dbReference type="EMBL" id="MFC0679526.1"/>
    </source>
</evidence>
<accession>A0ABV6RRD6</accession>
<organism evidence="1 2">
    <name type="scientific">Lysobacter korlensis</name>
    <dbReference type="NCBI Taxonomy" id="553636"/>
    <lineage>
        <taxon>Bacteria</taxon>
        <taxon>Pseudomonadati</taxon>
        <taxon>Pseudomonadota</taxon>
        <taxon>Gammaproteobacteria</taxon>
        <taxon>Lysobacterales</taxon>
        <taxon>Lysobacteraceae</taxon>
        <taxon>Lysobacter</taxon>
    </lineage>
</organism>
<dbReference type="CDD" id="cd02440">
    <property type="entry name" value="AdoMet_MTases"/>
    <property type="match status" value="1"/>
</dbReference>
<dbReference type="Proteomes" id="UP001589896">
    <property type="component" value="Unassembled WGS sequence"/>
</dbReference>
<sequence>MTDSPDPLDKAHERARNFRDAFGGEADLSTYQGIPIFAAPGLHELVARTMLDAVPPGNDVRVRVLELGAGGGALSQRLVDLGYALTASDLFVERFAPREHVPFHPLDLNGVFSTQLPERFDALVALELIEHLENPHHFMRECFAMLRPGGTMVVSTPNLANPVSQAMFVREGVFQWYRDEDYREQGHISPIAPVVLRRCWTEAGFALQWEGSVSNAWRRVRKLRTAGTFALASLIALASGTPRALRGEVYLALLRKPAS</sequence>
<evidence type="ECO:0000313" key="2">
    <source>
        <dbReference type="Proteomes" id="UP001589896"/>
    </source>
</evidence>
<keyword evidence="1" id="KW-0808">Transferase</keyword>
<proteinExistence type="predicted"/>
<dbReference type="SUPFAM" id="SSF53335">
    <property type="entry name" value="S-adenosyl-L-methionine-dependent methyltransferases"/>
    <property type="match status" value="1"/>
</dbReference>
<keyword evidence="1" id="KW-0489">Methyltransferase</keyword>
<name>A0ABV6RRD6_9GAMM</name>
<comment type="caution">
    <text evidence="1">The sequence shown here is derived from an EMBL/GenBank/DDBJ whole genome shotgun (WGS) entry which is preliminary data.</text>
</comment>
<dbReference type="PANTHER" id="PTHR43464">
    <property type="entry name" value="METHYLTRANSFERASE"/>
    <property type="match status" value="1"/>
</dbReference>
<dbReference type="RefSeq" id="WP_386670406.1">
    <property type="nucleotide sequence ID" value="NZ_JBHLTG010000004.1"/>
</dbReference>
<gene>
    <name evidence="1" type="ORF">ACFFGH_16940</name>
</gene>
<dbReference type="Gene3D" id="3.40.50.150">
    <property type="entry name" value="Vaccinia Virus protein VP39"/>
    <property type="match status" value="1"/>
</dbReference>